<accession>A0A3R9QX22</accession>
<evidence type="ECO:0000256" key="1">
    <source>
        <dbReference type="SAM" id="Phobius"/>
    </source>
</evidence>
<feature type="transmembrane region" description="Helical" evidence="1">
    <location>
        <begin position="95"/>
        <end position="113"/>
    </location>
</feature>
<evidence type="ECO:0000313" key="2">
    <source>
        <dbReference type="EMBL" id="RSL35246.1"/>
    </source>
</evidence>
<feature type="transmembrane region" description="Helical" evidence="1">
    <location>
        <begin position="64"/>
        <end position="83"/>
    </location>
</feature>
<feature type="transmembrane region" description="Helical" evidence="1">
    <location>
        <begin position="39"/>
        <end position="58"/>
    </location>
</feature>
<protein>
    <submittedName>
        <fullName evidence="2">Uncharacterized protein</fullName>
    </submittedName>
</protein>
<comment type="caution">
    <text evidence="2">The sequence shown here is derived from an EMBL/GenBank/DDBJ whole genome shotgun (WGS) entry which is preliminary data.</text>
</comment>
<keyword evidence="1" id="KW-1133">Transmembrane helix</keyword>
<dbReference type="EMBL" id="RBVX01000001">
    <property type="protein sequence ID" value="RSL35246.1"/>
    <property type="molecule type" value="Genomic_DNA"/>
</dbReference>
<proteinExistence type="predicted"/>
<dbReference type="Proteomes" id="UP000275076">
    <property type="component" value="Unassembled WGS sequence"/>
</dbReference>
<reference evidence="2 3" key="1">
    <citation type="submission" date="2018-10" db="EMBL/GenBank/DDBJ databases">
        <title>Draft genome sequence of Bacillus salarius IM0101, isolated from a hypersaline soil in Inner Mongolia, China.</title>
        <authorList>
            <person name="Yamprayoonswat W."/>
            <person name="Boonvisut S."/>
            <person name="Jumpathong W."/>
            <person name="Sittihan S."/>
            <person name="Ruangsuj P."/>
            <person name="Wanthongcharoen S."/>
            <person name="Thongpramul N."/>
            <person name="Pimmason S."/>
            <person name="Yu B."/>
            <person name="Yasawong M."/>
        </authorList>
    </citation>
    <scope>NUCLEOTIDE SEQUENCE [LARGE SCALE GENOMIC DNA]</scope>
    <source>
        <strain evidence="2 3">IM0101</strain>
    </source>
</reference>
<keyword evidence="3" id="KW-1185">Reference proteome</keyword>
<organism evidence="2 3">
    <name type="scientific">Salibacterium salarium</name>
    <dbReference type="NCBI Taxonomy" id="284579"/>
    <lineage>
        <taxon>Bacteria</taxon>
        <taxon>Bacillati</taxon>
        <taxon>Bacillota</taxon>
        <taxon>Bacilli</taxon>
        <taxon>Bacillales</taxon>
        <taxon>Bacillaceae</taxon>
    </lineage>
</organism>
<name>A0A3R9QX22_9BACI</name>
<keyword evidence="1" id="KW-0812">Transmembrane</keyword>
<gene>
    <name evidence="2" type="ORF">D7Z54_01370</name>
</gene>
<feature type="transmembrane region" description="Helical" evidence="1">
    <location>
        <begin position="14"/>
        <end position="32"/>
    </location>
</feature>
<sequence>MSVSGVLKMNIKPFLYHSCLVVVGTGIIGASWNSSRNEVVFVTFLLMLLLHYFVGFLLTNHHSWYKNLLSVLLVLMFHFMLFMYSQFYNNELQSLMDIISIVFKFPFLYILGWQGPNYPY</sequence>
<evidence type="ECO:0000313" key="3">
    <source>
        <dbReference type="Proteomes" id="UP000275076"/>
    </source>
</evidence>
<dbReference type="AlphaFoldDB" id="A0A3R9QX22"/>
<keyword evidence="1" id="KW-0472">Membrane</keyword>